<reference evidence="1" key="1">
    <citation type="journal article" date="2022" name="Arch. Microbiol.">
        <title>Thiomicrorhabdus immobilis sp. nov., a mesophilic sulfur-oxidizing bacterium isolated from sediment of a brackish lake in northern Japan.</title>
        <authorList>
            <person name="Kojima H."/>
            <person name="Mochizuki J."/>
            <person name="Kanda M."/>
            <person name="Watanabe T."/>
            <person name="Fukui M."/>
        </authorList>
    </citation>
    <scope>NUCLEOTIDE SEQUENCE</scope>
    <source>
        <strain evidence="1">Am19</strain>
    </source>
</reference>
<evidence type="ECO:0000313" key="2">
    <source>
        <dbReference type="Proteomes" id="UP001054820"/>
    </source>
</evidence>
<organism evidence="1 2">
    <name type="scientific">Thiomicrorhabdus immobilis</name>
    <dbReference type="NCBI Taxonomy" id="2791037"/>
    <lineage>
        <taxon>Bacteria</taxon>
        <taxon>Pseudomonadati</taxon>
        <taxon>Pseudomonadota</taxon>
        <taxon>Gammaproteobacteria</taxon>
        <taxon>Thiotrichales</taxon>
        <taxon>Piscirickettsiaceae</taxon>
        <taxon>Thiomicrorhabdus</taxon>
    </lineage>
</organism>
<accession>A0ABN6CWW2</accession>
<name>A0ABN6CWW2_9GAMM</name>
<dbReference type="Gene3D" id="1.10.4010.10">
    <property type="entry name" value="Type II deoxyuridine triphosphatase"/>
    <property type="match status" value="1"/>
</dbReference>
<dbReference type="Pfam" id="PF08761">
    <property type="entry name" value="dUTPase_2"/>
    <property type="match status" value="1"/>
</dbReference>
<sequence length="232" mass="26641">MQNPQIVDSINEMLTMQNTLNEATNGVDWRSGVTVLGKPINWRRCIVMETAELIDSYPWKHWKAVDAKTDMENVRVELVDIWHFLQSLVLEHFELERAATILAQVLSSKGNPAQNTASLSVIEQVEVHEKMLATALEAGEVSEGYLERLTKAFVDSCSMADLSFTQLYQIYMAKNVLNQFRQDHGYKEGTYIKEWHGKEDNVVMFEIIAEMTDFSGDELYIRLKESYKNLPV</sequence>
<dbReference type="SUPFAM" id="SSF101386">
    <property type="entry name" value="all-alpha NTP pyrophosphatases"/>
    <property type="match status" value="1"/>
</dbReference>
<dbReference type="Proteomes" id="UP001054820">
    <property type="component" value="Chromosome"/>
</dbReference>
<keyword evidence="2" id="KW-1185">Reference proteome</keyword>
<protein>
    <submittedName>
        <fullName evidence="1">dUTPase</fullName>
    </submittedName>
</protein>
<dbReference type="RefSeq" id="WP_237260671.1">
    <property type="nucleotide sequence ID" value="NZ_AP024202.1"/>
</dbReference>
<proteinExistence type="predicted"/>
<evidence type="ECO:0000313" key="1">
    <source>
        <dbReference type="EMBL" id="BCN93500.1"/>
    </source>
</evidence>
<gene>
    <name evidence="1" type="primary">dut_1</name>
    <name evidence="1" type="ORF">THMIRHAM_12850</name>
</gene>
<dbReference type="CDD" id="cd11527">
    <property type="entry name" value="NTP-PPase_dUTPase"/>
    <property type="match status" value="1"/>
</dbReference>
<dbReference type="EMBL" id="AP024202">
    <property type="protein sequence ID" value="BCN93500.1"/>
    <property type="molecule type" value="Genomic_DNA"/>
</dbReference>
<dbReference type="InterPro" id="IPR014871">
    <property type="entry name" value="dUTPase/dCTP_pyrophosphatase"/>
</dbReference>